<gene>
    <name evidence="4" type="ORF">ENJ89_02310</name>
</gene>
<dbReference type="GO" id="GO:0009086">
    <property type="term" value="P:methionine biosynthetic process"/>
    <property type="evidence" value="ECO:0007669"/>
    <property type="project" value="TreeGrafter"/>
</dbReference>
<dbReference type="GO" id="GO:0016787">
    <property type="term" value="F:hydrolase activity"/>
    <property type="evidence" value="ECO:0007669"/>
    <property type="project" value="UniProtKB-KW"/>
</dbReference>
<comment type="caution">
    <text evidence="4">The sequence shown here is derived from an EMBL/GenBank/DDBJ whole genome shotgun (WGS) entry which is preliminary data.</text>
</comment>
<proteinExistence type="predicted"/>
<dbReference type="InterPro" id="IPR008220">
    <property type="entry name" value="HAT_MetX-like"/>
</dbReference>
<dbReference type="InterPro" id="IPR000073">
    <property type="entry name" value="AB_hydrolase_1"/>
</dbReference>
<feature type="active site" description="Nucleophile" evidence="2">
    <location>
        <position position="156"/>
    </location>
</feature>
<organism evidence="4">
    <name type="scientific">Caldithrix abyssi</name>
    <dbReference type="NCBI Taxonomy" id="187145"/>
    <lineage>
        <taxon>Bacteria</taxon>
        <taxon>Pseudomonadati</taxon>
        <taxon>Calditrichota</taxon>
        <taxon>Calditrichia</taxon>
        <taxon>Calditrichales</taxon>
        <taxon>Calditrichaceae</taxon>
        <taxon>Caldithrix</taxon>
    </lineage>
</organism>
<evidence type="ECO:0000256" key="1">
    <source>
        <dbReference type="ARBA" id="ARBA00022679"/>
    </source>
</evidence>
<evidence type="ECO:0000259" key="3">
    <source>
        <dbReference type="Pfam" id="PF00561"/>
    </source>
</evidence>
<dbReference type="GO" id="GO:0004414">
    <property type="term" value="F:homoserine O-acetyltransferase activity"/>
    <property type="evidence" value="ECO:0007669"/>
    <property type="project" value="TreeGrafter"/>
</dbReference>
<feature type="active site" evidence="2">
    <location>
        <position position="327"/>
    </location>
</feature>
<dbReference type="GO" id="GO:0009092">
    <property type="term" value="P:homoserine metabolic process"/>
    <property type="evidence" value="ECO:0007669"/>
    <property type="project" value="TreeGrafter"/>
</dbReference>
<dbReference type="Gene3D" id="3.40.50.1820">
    <property type="entry name" value="alpha/beta hydrolase"/>
    <property type="match status" value="1"/>
</dbReference>
<evidence type="ECO:0000256" key="2">
    <source>
        <dbReference type="PIRSR" id="PIRSR000443-1"/>
    </source>
</evidence>
<name>A0A7V5UEA0_CALAY</name>
<dbReference type="Proteomes" id="UP000886124">
    <property type="component" value="Unassembled WGS sequence"/>
</dbReference>
<evidence type="ECO:0000313" key="4">
    <source>
        <dbReference type="EMBL" id="HHJ52004.1"/>
    </source>
</evidence>
<sequence length="347" mass="38182">MQKARSPFLRDLILLLVVLLWGVARPAAGGSLHRVSIGDLALDSGGVLKNCTVAYRQFGKINSERSNIVIFPTWFGGTTGHISLVIGPGKLIDTTRYAVLALAALGNGESSTPTSVRDVMTGKFPAFTIGDMVRAQHLLLTRYLKITHVYAVVGGSMGGMQTFQWLVAYPEFMDKAVPYVGSPRLTPYDLYLLHLQKNMIESEVRAHVPTDSIWGNIHLIQQLTVRTPHYVNAHTDPDDIDNQLKTFYATPASTVPLAGFLAQLNAMLAFNIFREYDDDPLRAAARVKAKTLIIVSRSDHTVNPEPAIRFAPLIHARLLVLDDDCGHLAIGCNMTRVAQTIAQFLDH</sequence>
<feature type="domain" description="AB hydrolase-1" evidence="3">
    <location>
        <begin position="68"/>
        <end position="177"/>
    </location>
</feature>
<dbReference type="EMBL" id="DROD01000165">
    <property type="protein sequence ID" value="HHJ52004.1"/>
    <property type="molecule type" value="Genomic_DNA"/>
</dbReference>
<dbReference type="PANTHER" id="PTHR32268:SF11">
    <property type="entry name" value="HOMOSERINE O-ACETYLTRANSFERASE"/>
    <property type="match status" value="1"/>
</dbReference>
<accession>A0A7V5UEA0</accession>
<dbReference type="PIRSF" id="PIRSF000443">
    <property type="entry name" value="Homoser_Ac_trans"/>
    <property type="match status" value="1"/>
</dbReference>
<dbReference type="SUPFAM" id="SSF53474">
    <property type="entry name" value="alpha/beta-Hydrolases"/>
    <property type="match status" value="1"/>
</dbReference>
<reference evidence="4" key="1">
    <citation type="journal article" date="2020" name="mSystems">
        <title>Genome- and Community-Level Interaction Insights into Carbon Utilization and Element Cycling Functions of Hydrothermarchaeota in Hydrothermal Sediment.</title>
        <authorList>
            <person name="Zhou Z."/>
            <person name="Liu Y."/>
            <person name="Xu W."/>
            <person name="Pan J."/>
            <person name="Luo Z.H."/>
            <person name="Li M."/>
        </authorList>
    </citation>
    <scope>NUCLEOTIDE SEQUENCE [LARGE SCALE GENOMIC DNA]</scope>
    <source>
        <strain evidence="4">HyVt-527</strain>
    </source>
</reference>
<dbReference type="Pfam" id="PF00561">
    <property type="entry name" value="Abhydrolase_1"/>
    <property type="match status" value="1"/>
</dbReference>
<keyword evidence="4" id="KW-0378">Hydrolase</keyword>
<dbReference type="AlphaFoldDB" id="A0A7V5UEA0"/>
<dbReference type="InterPro" id="IPR029058">
    <property type="entry name" value="AB_hydrolase_fold"/>
</dbReference>
<protein>
    <submittedName>
        <fullName evidence="4">Alpha/beta fold hydrolase</fullName>
    </submittedName>
</protein>
<dbReference type="PANTHER" id="PTHR32268">
    <property type="entry name" value="HOMOSERINE O-ACETYLTRANSFERASE"/>
    <property type="match status" value="1"/>
</dbReference>
<keyword evidence="1" id="KW-0808">Transferase</keyword>
<feature type="active site" evidence="2">
    <location>
        <position position="299"/>
    </location>
</feature>